<evidence type="ECO:0000256" key="2">
    <source>
        <dbReference type="SAM" id="MobiDB-lite"/>
    </source>
</evidence>
<sequence length="1472" mass="152274">MRYLYNLLLLSAAFLPRVLGAASYDEYRDADIGQSGYLPNHNMDPNIVNSAAFGQLWKVAFNSEEQFYAKPLTYTPLAGGNQILFLASSQNWIRTLDAKTGALINSRQVHTPFLQSDIGCTDIPNYIGIIGTPTIDPATDIAYFFAKTYIPNYRVSGSTGTSNGVYYFHGVNVNTLADVFTPILIDGAVADNAPAKYFVGGVVLQRPSLVQIGSVVYGAFGASCDLFNYTGLVIGMDVNKAKIVAHWAVESGPLAPQTNSLLQNGGGGEGGIWMSGMGLSTDGNRLFFVTGNGAAHENVGAPATGQSGCSTLGEAAVNLGVDTSTGEVSVSDYFQPYDYQNMDGGDQDFGAGGLILLDSTVFTGGGVTKMAVTAGKNGKVYVLNANNLGGYKLGTGQTDNVIQTITEGGSVFGAAGSYPLEGGWVYTTPVGDATFAYQLGFTSAGIPQLSKVAQTNEISAGRVGVGVPTVTSLNGEAGSAILWMTDPDAGLRAWYAVPQDGVLVNIPLPQVGGANKFQRPAFGNGLVYVTDSNGILYCLGSPVALPLNCTSPVNFGQLALGSKATQRVTCTALIAINSIVGLEISSTTFSASNSSLPTGALAKGASFSFPVTWDLTNANSNNAVNASSPDVTPGVKSTPLTILTNNAVTGYSTAFPISLTGTEVSESPYLSVAPTTLDYGGVVVSNTTDAETISGILTISNKGLTAMTIEGYAFTTQTLADDPTYTNATAVNGVWNMGYGFTSTDLPAVGSTIAPNTAISVDTVFNPINGTGQYLSYFEIWSNGGAQNVILEGSASTAPVANFSISNGEGGWLPGSELTMNFGSVAPGNSSSLQIRICNEGGSALTIDKSKPPNGVFHLADPTELEETQVITPDACAYGTVIFTPNTEEYNVPTFSENNTWTLNTDDLTFGVHVVECVGSVADTFVGPKNSSGQYIYEYLGCFQEATTGPRLFPSEPLSPSTTNDNANCQTACYNSAQYAFAGTEYGDECWCGNTPPPLANQDLTDTLCNTACPGNANDQCGATGYLSVYYDPTKYVAGTNPALYGPQTVQSVGNYVYQGCYSEATSGRALSGKSPTAPTGGFTIELCEAACVGYTYFGMEYSNQCYCGNTLGTGSVNQTSSTPSVNGCSMVCTGNSKEYCGGSNRLNLYALNRTASTSTSTSVSSSTSQTGTVGSGSSVSSSSGTVSVTSSTATPTPTGPITVTNLAGYIYLGCYSEATNTRALSGLENPIAAASMSVEACAAACVKYTYFGVEYAQECYCGNVINTGSVNQTSSVPRVSGCSMVCKNNTGEYCGGSNRLNMYQVANVVSSSSSTVLSSTVSSSSTSGTLSSSSSMVSSSSLSSSVKSSSISSTSSLSSTSSTSSALSSTSSSSVLSSTTSLISTSSTSSSVSSSTSPVQSLAIRQTIGNYGFAGCYTEGTNTRALTGASPLYNYTAMTLETCATYCSKFTYWGVEYGGECKCSTLSVFGD</sequence>
<evidence type="ECO:0000259" key="4">
    <source>
        <dbReference type="PROSITE" id="PS51212"/>
    </source>
</evidence>
<reference evidence="5 6" key="1">
    <citation type="submission" date="2015-10" db="EMBL/GenBank/DDBJ databases">
        <title>Full genome of DAOMC 229536 Phialocephala scopiformis, a fungal endophyte of spruce producing the potent anti-insectan compound rugulosin.</title>
        <authorList>
            <consortium name="DOE Joint Genome Institute"/>
            <person name="Walker A.K."/>
            <person name="Frasz S.L."/>
            <person name="Seifert K.A."/>
            <person name="Miller J.D."/>
            <person name="Mondo S.J."/>
            <person name="Labutti K."/>
            <person name="Lipzen A."/>
            <person name="Dockter R."/>
            <person name="Kennedy M."/>
            <person name="Grigoriev I.V."/>
            <person name="Spatafora J.W."/>
        </authorList>
    </citation>
    <scope>NUCLEOTIDE SEQUENCE [LARGE SCALE GENOMIC DNA]</scope>
    <source>
        <strain evidence="5 6">CBS 120377</strain>
    </source>
</reference>
<feature type="signal peptide" evidence="3">
    <location>
        <begin position="1"/>
        <end position="20"/>
    </location>
</feature>
<feature type="domain" description="WSC" evidence="4">
    <location>
        <begin position="936"/>
        <end position="1033"/>
    </location>
</feature>
<dbReference type="PANTHER" id="PTHR45964">
    <property type="entry name" value="WSCD FAMILY MEMBER CG9164"/>
    <property type="match status" value="1"/>
</dbReference>
<dbReference type="SUPFAM" id="SSF50998">
    <property type="entry name" value="Quinoprotein alcohol dehydrogenase-like"/>
    <property type="match status" value="1"/>
</dbReference>
<evidence type="ECO:0000256" key="3">
    <source>
        <dbReference type="SAM" id="SignalP"/>
    </source>
</evidence>
<feature type="region of interest" description="Disordered" evidence="2">
    <location>
        <begin position="1347"/>
        <end position="1373"/>
    </location>
</feature>
<name>A0A194XKF4_MOLSC</name>
<keyword evidence="3" id="KW-0732">Signal</keyword>
<dbReference type="PROSITE" id="PS51212">
    <property type="entry name" value="WSC"/>
    <property type="match status" value="4"/>
</dbReference>
<evidence type="ECO:0000313" key="5">
    <source>
        <dbReference type="EMBL" id="KUJ20589.1"/>
    </source>
</evidence>
<dbReference type="Pfam" id="PF01822">
    <property type="entry name" value="WSC"/>
    <property type="match status" value="4"/>
</dbReference>
<evidence type="ECO:0000313" key="6">
    <source>
        <dbReference type="Proteomes" id="UP000070700"/>
    </source>
</evidence>
<organism evidence="5 6">
    <name type="scientific">Mollisia scopiformis</name>
    <name type="common">Conifer needle endophyte fungus</name>
    <name type="synonym">Phialocephala scopiformis</name>
    <dbReference type="NCBI Taxonomy" id="149040"/>
    <lineage>
        <taxon>Eukaryota</taxon>
        <taxon>Fungi</taxon>
        <taxon>Dikarya</taxon>
        <taxon>Ascomycota</taxon>
        <taxon>Pezizomycotina</taxon>
        <taxon>Leotiomycetes</taxon>
        <taxon>Helotiales</taxon>
        <taxon>Mollisiaceae</taxon>
        <taxon>Mollisia</taxon>
    </lineage>
</organism>
<dbReference type="GeneID" id="28817321"/>
<dbReference type="SMART" id="SM00321">
    <property type="entry name" value="WSC"/>
    <property type="match status" value="3"/>
</dbReference>
<feature type="domain" description="WSC" evidence="4">
    <location>
        <begin position="1209"/>
        <end position="1307"/>
    </location>
</feature>
<accession>A0A194XKF4</accession>
<dbReference type="InterPro" id="IPR011047">
    <property type="entry name" value="Quinoprotein_ADH-like_sf"/>
</dbReference>
<dbReference type="KEGG" id="psco:LY89DRAFT_447552"/>
<keyword evidence="1" id="KW-0677">Repeat</keyword>
<gene>
    <name evidence="5" type="ORF">LY89DRAFT_447552</name>
</gene>
<feature type="region of interest" description="Disordered" evidence="2">
    <location>
        <begin position="1159"/>
        <end position="1198"/>
    </location>
</feature>
<feature type="domain" description="WSC" evidence="4">
    <location>
        <begin position="1055"/>
        <end position="1153"/>
    </location>
</feature>
<feature type="chain" id="PRO_5008268413" evidence="3">
    <location>
        <begin position="21"/>
        <end position="1472"/>
    </location>
</feature>
<dbReference type="InParanoid" id="A0A194XKF4"/>
<protein>
    <submittedName>
        <fullName evidence="5">WSC-domain-containing protein</fullName>
    </submittedName>
</protein>
<dbReference type="EMBL" id="KQ947409">
    <property type="protein sequence ID" value="KUJ20589.1"/>
    <property type="molecule type" value="Genomic_DNA"/>
</dbReference>
<proteinExistence type="predicted"/>
<dbReference type="PANTHER" id="PTHR45964:SF9">
    <property type="entry name" value="SULFOTRANSFERASE"/>
    <property type="match status" value="1"/>
</dbReference>
<keyword evidence="6" id="KW-1185">Reference proteome</keyword>
<dbReference type="Proteomes" id="UP000070700">
    <property type="component" value="Unassembled WGS sequence"/>
</dbReference>
<dbReference type="InterPro" id="IPR002889">
    <property type="entry name" value="WSC_carb-bd"/>
</dbReference>
<dbReference type="RefSeq" id="XP_018074944.1">
    <property type="nucleotide sequence ID" value="XM_018207595.1"/>
</dbReference>
<dbReference type="OrthoDB" id="5985073at2759"/>
<feature type="domain" description="WSC" evidence="4">
    <location>
        <begin position="1411"/>
        <end position="1472"/>
    </location>
</feature>
<dbReference type="InterPro" id="IPR051589">
    <property type="entry name" value="Sialate-O-sulfotransferase"/>
</dbReference>
<evidence type="ECO:0000256" key="1">
    <source>
        <dbReference type="ARBA" id="ARBA00022737"/>
    </source>
</evidence>